<evidence type="ECO:0000256" key="6">
    <source>
        <dbReference type="SAM" id="SignalP"/>
    </source>
</evidence>
<dbReference type="EMBL" id="JAMKFB020000023">
    <property type="protein sequence ID" value="KAL0158491.1"/>
    <property type="molecule type" value="Genomic_DNA"/>
</dbReference>
<dbReference type="PANTHER" id="PTHR23121">
    <property type="entry name" value="SODIUM-DEPENDENT GLUCOSE TRANSPORTER 1"/>
    <property type="match status" value="1"/>
</dbReference>
<proteinExistence type="inferred from homology"/>
<keyword evidence="2" id="KW-0812">Transmembrane</keyword>
<feature type="chain" id="PRO_5044806206" evidence="6">
    <location>
        <begin position="18"/>
        <end position="135"/>
    </location>
</feature>
<evidence type="ECO:0000313" key="8">
    <source>
        <dbReference type="Proteomes" id="UP001529510"/>
    </source>
</evidence>
<feature type="signal peptide" evidence="6">
    <location>
        <begin position="1"/>
        <end position="17"/>
    </location>
</feature>
<sequence>ALHFFIGLGALVSPLIADPFVSEHCLGSNSTENATEIIHHFRSSFRSPVILSENSPHSEPVQGKTNVAYAFWIMALINKRSQVSLPVPIAVFVLMYQEKLLPFCPNSNPRLLDKDELAMETKPPEGTEISEPDNA</sequence>
<dbReference type="AlphaFoldDB" id="A0ABD0NBW3"/>
<dbReference type="PANTHER" id="PTHR23121:SF10">
    <property type="entry name" value="MAJOR FACILITATOR SUPERFAMILY DOMAIN-CONTAINING PROTEIN 4A"/>
    <property type="match status" value="1"/>
</dbReference>
<reference evidence="7 8" key="1">
    <citation type="submission" date="2024-05" db="EMBL/GenBank/DDBJ databases">
        <title>Genome sequencing and assembly of Indian major carp, Cirrhinus mrigala (Hamilton, 1822).</title>
        <authorList>
            <person name="Mohindra V."/>
            <person name="Chowdhury L.M."/>
            <person name="Lal K."/>
            <person name="Jena J.K."/>
        </authorList>
    </citation>
    <scope>NUCLEOTIDE SEQUENCE [LARGE SCALE GENOMIC DNA]</scope>
    <source>
        <strain evidence="7">CM1030</strain>
        <tissue evidence="7">Blood</tissue>
    </source>
</reference>
<evidence type="ECO:0000256" key="1">
    <source>
        <dbReference type="ARBA" id="ARBA00008335"/>
    </source>
</evidence>
<feature type="region of interest" description="Disordered" evidence="5">
    <location>
        <begin position="116"/>
        <end position="135"/>
    </location>
</feature>
<gene>
    <name evidence="7" type="ORF">M9458_046567</name>
</gene>
<keyword evidence="8" id="KW-1185">Reference proteome</keyword>
<keyword evidence="6" id="KW-0732">Signal</keyword>
<comment type="similarity">
    <text evidence="1">Belongs to the major facilitator superfamily.</text>
</comment>
<comment type="caution">
    <text evidence="7">The sequence shown here is derived from an EMBL/GenBank/DDBJ whole genome shotgun (WGS) entry which is preliminary data.</text>
</comment>
<evidence type="ECO:0000256" key="3">
    <source>
        <dbReference type="ARBA" id="ARBA00022989"/>
    </source>
</evidence>
<feature type="compositionally biased region" description="Basic and acidic residues" evidence="5">
    <location>
        <begin position="116"/>
        <end position="125"/>
    </location>
</feature>
<feature type="non-terminal residue" evidence="7">
    <location>
        <position position="1"/>
    </location>
</feature>
<evidence type="ECO:0000256" key="4">
    <source>
        <dbReference type="ARBA" id="ARBA00023136"/>
    </source>
</evidence>
<name>A0ABD0NBW3_CIRMR</name>
<accession>A0ABD0NBW3</accession>
<keyword evidence="4" id="KW-0472">Membrane</keyword>
<organism evidence="7 8">
    <name type="scientific">Cirrhinus mrigala</name>
    <name type="common">Mrigala</name>
    <dbReference type="NCBI Taxonomy" id="683832"/>
    <lineage>
        <taxon>Eukaryota</taxon>
        <taxon>Metazoa</taxon>
        <taxon>Chordata</taxon>
        <taxon>Craniata</taxon>
        <taxon>Vertebrata</taxon>
        <taxon>Euteleostomi</taxon>
        <taxon>Actinopterygii</taxon>
        <taxon>Neopterygii</taxon>
        <taxon>Teleostei</taxon>
        <taxon>Ostariophysi</taxon>
        <taxon>Cypriniformes</taxon>
        <taxon>Cyprinidae</taxon>
        <taxon>Labeoninae</taxon>
        <taxon>Labeonini</taxon>
        <taxon>Cirrhinus</taxon>
    </lineage>
</organism>
<protein>
    <submittedName>
        <fullName evidence="7">Uncharacterized protein</fullName>
    </submittedName>
</protein>
<keyword evidence="3" id="KW-1133">Transmembrane helix</keyword>
<evidence type="ECO:0000313" key="7">
    <source>
        <dbReference type="EMBL" id="KAL0158491.1"/>
    </source>
</evidence>
<dbReference type="Proteomes" id="UP001529510">
    <property type="component" value="Unassembled WGS sequence"/>
</dbReference>
<evidence type="ECO:0000256" key="5">
    <source>
        <dbReference type="SAM" id="MobiDB-lite"/>
    </source>
</evidence>
<feature type="non-terminal residue" evidence="7">
    <location>
        <position position="135"/>
    </location>
</feature>
<evidence type="ECO:0000256" key="2">
    <source>
        <dbReference type="ARBA" id="ARBA00022692"/>
    </source>
</evidence>